<reference evidence="2 3" key="1">
    <citation type="journal article" date="2014" name="PLoS Genet.">
        <title>Phylogenetically driven sequencing of extremely halophilic archaea reveals strategies for static and dynamic osmo-response.</title>
        <authorList>
            <person name="Becker E.A."/>
            <person name="Seitzer P.M."/>
            <person name="Tritt A."/>
            <person name="Larsen D."/>
            <person name="Krusor M."/>
            <person name="Yao A.I."/>
            <person name="Wu D."/>
            <person name="Madern D."/>
            <person name="Eisen J.A."/>
            <person name="Darling A.E."/>
            <person name="Facciotti M.T."/>
        </authorList>
    </citation>
    <scope>NUCLEOTIDE SEQUENCE [LARGE SCALE GENOMIC DNA]</scope>
    <source>
        <strain evidence="2 3">DSM 8989</strain>
    </source>
</reference>
<evidence type="ECO:0000313" key="3">
    <source>
        <dbReference type="Proteomes" id="UP000011625"/>
    </source>
</evidence>
<feature type="region of interest" description="Disordered" evidence="1">
    <location>
        <begin position="43"/>
        <end position="86"/>
    </location>
</feature>
<dbReference type="EMBL" id="AOME01000014">
    <property type="protein sequence ID" value="EMA55251.1"/>
    <property type="molecule type" value="Genomic_DNA"/>
</dbReference>
<evidence type="ECO:0000313" key="2">
    <source>
        <dbReference type="EMBL" id="EMA55251.1"/>
    </source>
</evidence>
<organism evidence="2 3">
    <name type="scientific">Halococcus salifodinae DSM 8989</name>
    <dbReference type="NCBI Taxonomy" id="1227456"/>
    <lineage>
        <taxon>Archaea</taxon>
        <taxon>Methanobacteriati</taxon>
        <taxon>Methanobacteriota</taxon>
        <taxon>Stenosarchaea group</taxon>
        <taxon>Halobacteria</taxon>
        <taxon>Halobacteriales</taxon>
        <taxon>Halococcaceae</taxon>
        <taxon>Halococcus</taxon>
    </lineage>
</organism>
<keyword evidence="3" id="KW-1185">Reference proteome</keyword>
<dbReference type="AlphaFoldDB" id="M0NBK9"/>
<name>M0NBK9_9EURY</name>
<dbReference type="Proteomes" id="UP000011625">
    <property type="component" value="Unassembled WGS sequence"/>
</dbReference>
<protein>
    <submittedName>
        <fullName evidence="2">Uncharacterized protein</fullName>
    </submittedName>
</protein>
<sequence>MFDGLSINEHPNSEITCVDRITTFMHESEFWIAILIAVSPISGDHSTRPIVCLPADPDDEHRDDTGERDDDGEHENDANHRGDCTA</sequence>
<dbReference type="PATRIC" id="fig|1227456.3.peg.535"/>
<proteinExistence type="predicted"/>
<gene>
    <name evidence="2" type="ORF">C450_02565</name>
</gene>
<evidence type="ECO:0000256" key="1">
    <source>
        <dbReference type="SAM" id="MobiDB-lite"/>
    </source>
</evidence>
<accession>M0NBK9</accession>
<comment type="caution">
    <text evidence="2">The sequence shown here is derived from an EMBL/GenBank/DDBJ whole genome shotgun (WGS) entry which is preliminary data.</text>
</comment>
<feature type="compositionally biased region" description="Basic and acidic residues" evidence="1">
    <location>
        <begin position="75"/>
        <end position="86"/>
    </location>
</feature>